<reference evidence="1 2" key="1">
    <citation type="submission" date="2020-05" db="EMBL/GenBank/DDBJ databases">
        <title>Horizontal transmission and recombination maintain forever young bacterial symbiont genomes.</title>
        <authorList>
            <person name="Russell S.L."/>
            <person name="Pepper-Tunick E."/>
            <person name="Svedberg J."/>
            <person name="Byrne A."/>
            <person name="Ruelas Castillo J."/>
            <person name="Vollmers C."/>
            <person name="Beinart R.A."/>
            <person name="Corbett-Detig R."/>
        </authorList>
    </citation>
    <scope>NUCLEOTIDE SEQUENCE [LARGE SCALE GENOMIC DNA]</scope>
    <source>
        <strain evidence="1">Santa_Monica_outfall</strain>
    </source>
</reference>
<name>A0A6N0HV37_9GAMM</name>
<sequence length="191" mass="22345">MSKPMFTIVQIVKYIYGSIVGRRYETLKQNYIPIIDAIDPESDVIVYPEIVIGNPLRARNVVRWVMYYPGKIMGKWGYGNDDLIFSYHDMFSRNHKYIHYGGELKIIFLQKSYYNSKSAKRSGTCYIKRKRKYRKIVHDLDNSKLIDGKAHEEIAEIFRNSEACISYDCYTMYSRYAAICGCLSIVVPEKV</sequence>
<keyword evidence="2" id="KW-1185">Reference proteome</keyword>
<dbReference type="EMBL" id="CP054491">
    <property type="protein sequence ID" value="QKQ26223.1"/>
    <property type="molecule type" value="Genomic_DNA"/>
</dbReference>
<dbReference type="RefSeq" id="WP_174672993.1">
    <property type="nucleotide sequence ID" value="NZ_CP054491.1"/>
</dbReference>
<evidence type="ECO:0000313" key="2">
    <source>
        <dbReference type="Proteomes" id="UP000509658"/>
    </source>
</evidence>
<accession>A0A6N0HV37</accession>
<dbReference type="Proteomes" id="UP000509658">
    <property type="component" value="Chromosome"/>
</dbReference>
<evidence type="ECO:0000313" key="1">
    <source>
        <dbReference type="EMBL" id="QKQ26223.1"/>
    </source>
</evidence>
<gene>
    <name evidence="1" type="ORF">HUE57_07940</name>
</gene>
<dbReference type="AlphaFoldDB" id="A0A6N0HV37"/>
<organism evidence="1 2">
    <name type="scientific">Candidatus Reidiella endopervernicosa</name>
    <dbReference type="NCBI Taxonomy" id="2738883"/>
    <lineage>
        <taxon>Bacteria</taxon>
        <taxon>Pseudomonadati</taxon>
        <taxon>Pseudomonadota</taxon>
        <taxon>Gammaproteobacteria</taxon>
        <taxon>Candidatus Reidiella</taxon>
    </lineage>
</organism>
<protein>
    <submittedName>
        <fullName evidence="1">Uncharacterized protein</fullName>
    </submittedName>
</protein>
<dbReference type="KEGG" id="rev:HUE57_07940"/>
<proteinExistence type="predicted"/>